<feature type="non-terminal residue" evidence="2">
    <location>
        <position position="263"/>
    </location>
</feature>
<feature type="region of interest" description="Disordered" evidence="1">
    <location>
        <begin position="97"/>
        <end position="263"/>
    </location>
</feature>
<dbReference type="Proteomes" id="UP000053477">
    <property type="component" value="Unassembled WGS sequence"/>
</dbReference>
<feature type="non-terminal residue" evidence="2">
    <location>
        <position position="1"/>
    </location>
</feature>
<sequence length="263" mass="27635">STIFTSDGKGKESRNGTSSKRSCDNAFPEDRQRGLRHPNERLSDVLLDTPSLRTDREGTSKFSEGLTEGKGKKKAAPATEVEGIVVPPVLEQGLTSMDIDARHGEQNLGNSAAEVRELENSREAYNATVSNAPTHPRDPAHNQSPAPHSADNSGGESLGLGCDATTSTSPAPSLRQNHSSTSHHVVRTEQGDPACSSSFGSGPQQDLHSVVQAQVPTLDDRRPLHGASTSTASVPSTGANPFHSGCHTSSQEDNAVIAHPVPA</sequence>
<evidence type="ECO:0000313" key="3">
    <source>
        <dbReference type="Proteomes" id="UP000053477"/>
    </source>
</evidence>
<dbReference type="InParanoid" id="A0A0H2RFJ9"/>
<dbReference type="EMBL" id="KQ087167">
    <property type="protein sequence ID" value="KLO03706.1"/>
    <property type="molecule type" value="Genomic_DNA"/>
</dbReference>
<gene>
    <name evidence="2" type="ORF">SCHPADRAFT_948468</name>
</gene>
<feature type="compositionally biased region" description="Polar residues" evidence="1">
    <location>
        <begin position="227"/>
        <end position="239"/>
    </location>
</feature>
<reference evidence="2 3" key="1">
    <citation type="submission" date="2015-04" db="EMBL/GenBank/DDBJ databases">
        <title>Complete genome sequence of Schizopora paradoxa KUC8140, a cosmopolitan wood degrader in East Asia.</title>
        <authorList>
            <consortium name="DOE Joint Genome Institute"/>
            <person name="Min B."/>
            <person name="Park H."/>
            <person name="Jang Y."/>
            <person name="Kim J.-J."/>
            <person name="Kim K.H."/>
            <person name="Pangilinan J."/>
            <person name="Lipzen A."/>
            <person name="Riley R."/>
            <person name="Grigoriev I.V."/>
            <person name="Spatafora J.W."/>
            <person name="Choi I.-G."/>
        </authorList>
    </citation>
    <scope>NUCLEOTIDE SEQUENCE [LARGE SCALE GENOMIC DNA]</scope>
    <source>
        <strain evidence="2 3">KUC8140</strain>
    </source>
</reference>
<evidence type="ECO:0000313" key="2">
    <source>
        <dbReference type="EMBL" id="KLO03706.1"/>
    </source>
</evidence>
<feature type="compositionally biased region" description="Polar residues" evidence="1">
    <location>
        <begin position="195"/>
        <end position="215"/>
    </location>
</feature>
<feature type="compositionally biased region" description="Polar residues" evidence="1">
    <location>
        <begin position="141"/>
        <end position="155"/>
    </location>
</feature>
<name>A0A0H2RFJ9_9AGAM</name>
<evidence type="ECO:0000256" key="1">
    <source>
        <dbReference type="SAM" id="MobiDB-lite"/>
    </source>
</evidence>
<dbReference type="AlphaFoldDB" id="A0A0H2RFJ9"/>
<feature type="region of interest" description="Disordered" evidence="1">
    <location>
        <begin position="1"/>
        <end position="79"/>
    </location>
</feature>
<proteinExistence type="predicted"/>
<keyword evidence="3" id="KW-1185">Reference proteome</keyword>
<feature type="compositionally biased region" description="Polar residues" evidence="1">
    <location>
        <begin position="164"/>
        <end position="183"/>
    </location>
</feature>
<organism evidence="2 3">
    <name type="scientific">Schizopora paradoxa</name>
    <dbReference type="NCBI Taxonomy" id="27342"/>
    <lineage>
        <taxon>Eukaryota</taxon>
        <taxon>Fungi</taxon>
        <taxon>Dikarya</taxon>
        <taxon>Basidiomycota</taxon>
        <taxon>Agaricomycotina</taxon>
        <taxon>Agaricomycetes</taxon>
        <taxon>Hymenochaetales</taxon>
        <taxon>Schizoporaceae</taxon>
        <taxon>Schizopora</taxon>
    </lineage>
</organism>
<feature type="compositionally biased region" description="Basic and acidic residues" evidence="1">
    <location>
        <begin position="28"/>
        <end position="43"/>
    </location>
</feature>
<protein>
    <submittedName>
        <fullName evidence="2">Uncharacterized protein</fullName>
    </submittedName>
</protein>
<accession>A0A0H2RFJ9</accession>